<keyword evidence="1" id="KW-0812">Transmembrane</keyword>
<keyword evidence="1" id="KW-0472">Membrane</keyword>
<protein>
    <submittedName>
        <fullName evidence="2">Uncharacterized protein</fullName>
    </submittedName>
</protein>
<feature type="transmembrane region" description="Helical" evidence="1">
    <location>
        <begin position="181"/>
        <end position="203"/>
    </location>
</feature>
<name>G8P1H8_GRAMM</name>
<reference evidence="2 3" key="1">
    <citation type="submission" date="2011-11" db="EMBL/GenBank/DDBJ databases">
        <title>Complete sequence of Granulicella mallensis MP5ACTX8.</title>
        <authorList>
            <consortium name="US DOE Joint Genome Institute"/>
            <person name="Lucas S."/>
            <person name="Copeland A."/>
            <person name="Lapidus A."/>
            <person name="Cheng J.-F."/>
            <person name="Goodwin L."/>
            <person name="Pitluck S."/>
            <person name="Peters L."/>
            <person name="Lu M."/>
            <person name="Detter J.C."/>
            <person name="Han C."/>
            <person name="Tapia R."/>
            <person name="Land M."/>
            <person name="Hauser L."/>
            <person name="Kyrpides N."/>
            <person name="Ivanova N."/>
            <person name="Mikhailova N."/>
            <person name="Pagani I."/>
            <person name="Rawat S."/>
            <person name="Mannisto M."/>
            <person name="Haggblom M."/>
            <person name="Woyke T."/>
        </authorList>
    </citation>
    <scope>NUCLEOTIDE SEQUENCE [LARGE SCALE GENOMIC DNA]</scope>
    <source>
        <strain evidence="3">ATCC BAA-1857 / DSM 23137 / MP5ACTX8</strain>
    </source>
</reference>
<dbReference type="AlphaFoldDB" id="G8P1H8"/>
<dbReference type="KEGG" id="gma:AciX8_0362"/>
<dbReference type="HOGENOM" id="CLU_741383_0_0_0"/>
<dbReference type="EMBL" id="CP003130">
    <property type="protein sequence ID" value="AEU34717.1"/>
    <property type="molecule type" value="Genomic_DNA"/>
</dbReference>
<gene>
    <name evidence="2" type="ordered locus">AciX8_0362</name>
</gene>
<accession>G8P1H8</accession>
<dbReference type="OrthoDB" id="569762at2"/>
<keyword evidence="3" id="KW-1185">Reference proteome</keyword>
<dbReference type="Proteomes" id="UP000007113">
    <property type="component" value="Chromosome"/>
</dbReference>
<dbReference type="InterPro" id="IPR046555">
    <property type="entry name" value="DUF6709"/>
</dbReference>
<organism evidence="2 3">
    <name type="scientific">Granulicella mallensis (strain ATCC BAA-1857 / DSM 23137 / MP5ACTX8)</name>
    <dbReference type="NCBI Taxonomy" id="682795"/>
    <lineage>
        <taxon>Bacteria</taxon>
        <taxon>Pseudomonadati</taxon>
        <taxon>Acidobacteriota</taxon>
        <taxon>Terriglobia</taxon>
        <taxon>Terriglobales</taxon>
        <taxon>Acidobacteriaceae</taxon>
        <taxon>Granulicella</taxon>
    </lineage>
</organism>
<feature type="transmembrane region" description="Helical" evidence="1">
    <location>
        <begin position="17"/>
        <end position="34"/>
    </location>
</feature>
<dbReference type="RefSeq" id="WP_014263601.1">
    <property type="nucleotide sequence ID" value="NC_016631.1"/>
</dbReference>
<proteinExistence type="predicted"/>
<sequence>MLPGFSSKIMQERNKRLLNLVLFFAVVLLGFFAYEWQYFYSFFSGSHAVSSTELTSFAKASDAKNIFVLVQPGETRDTGLQDTTTNDEHEKVTVASFYTTVIGGKTLLVRGPIGLEYGVSGVSLSDAMSGTAFTLSRSLEGMLRPLNGDAKEVIRRYTDRPDNSTTDFLPYYLDMQDYKSFGYISLAIAGVVLLLAVWLLFLYMQRTSNPAKHPYNKRLAAYGPVDVLTQQIDEEMAGPHTTISQRFYKVEISDHWVVGNQLLLPMQIDRIVWVHRRIVKRKMYFVVTVGKNHFVDVYDDLGHKLMVTMKPEKLTELFDVLRQRAPQAVFGYSKELEKLWNGLKKPEKANFPGRVQMLPAQTLGEKTQNQMTR</sequence>
<keyword evidence="1" id="KW-1133">Transmembrane helix</keyword>
<evidence type="ECO:0000256" key="1">
    <source>
        <dbReference type="SAM" id="Phobius"/>
    </source>
</evidence>
<dbReference type="Pfam" id="PF20456">
    <property type="entry name" value="DUF6709"/>
    <property type="match status" value="1"/>
</dbReference>
<evidence type="ECO:0000313" key="2">
    <source>
        <dbReference type="EMBL" id="AEU34717.1"/>
    </source>
</evidence>
<evidence type="ECO:0000313" key="3">
    <source>
        <dbReference type="Proteomes" id="UP000007113"/>
    </source>
</evidence>